<dbReference type="PANTHER" id="PTHR30386">
    <property type="entry name" value="MEMBRANE FUSION SUBUNIT OF EMRAB-TOLC MULTIDRUG EFFLUX PUMP"/>
    <property type="match status" value="1"/>
</dbReference>
<gene>
    <name evidence="13" type="ORF">Metal_0878</name>
</gene>
<feature type="domain" description="AprE-like long alpha-helical hairpin" evidence="11">
    <location>
        <begin position="98"/>
        <end position="286"/>
    </location>
</feature>
<evidence type="ECO:0000256" key="9">
    <source>
        <dbReference type="RuleBase" id="RU365093"/>
    </source>
</evidence>
<keyword evidence="8 9" id="KW-0472">Membrane</keyword>
<comment type="similarity">
    <text evidence="2 9">Belongs to the membrane fusion protein (MFP) (TC 8.A.1) family.</text>
</comment>
<dbReference type="NCBIfam" id="TIGR01843">
    <property type="entry name" value="type_I_hlyD"/>
    <property type="match status" value="1"/>
</dbReference>
<dbReference type="Pfam" id="PF26002">
    <property type="entry name" value="Beta-barrel_AprE"/>
    <property type="match status" value="1"/>
</dbReference>
<feature type="coiled-coil region" evidence="10">
    <location>
        <begin position="164"/>
        <end position="286"/>
    </location>
</feature>
<evidence type="ECO:0000256" key="6">
    <source>
        <dbReference type="ARBA" id="ARBA00022692"/>
    </source>
</evidence>
<dbReference type="eggNOG" id="COG0845">
    <property type="taxonomic scope" value="Bacteria"/>
</dbReference>
<evidence type="ECO:0000256" key="2">
    <source>
        <dbReference type="ARBA" id="ARBA00009477"/>
    </source>
</evidence>
<dbReference type="RefSeq" id="WP_005369968.1">
    <property type="nucleotide sequence ID" value="NZ_CM001475.1"/>
</dbReference>
<keyword evidence="14" id="KW-1185">Reference proteome</keyword>
<evidence type="ECO:0000313" key="13">
    <source>
        <dbReference type="EMBL" id="EIC28702.1"/>
    </source>
</evidence>
<dbReference type="PRINTS" id="PR01490">
    <property type="entry name" value="RTXTOXIND"/>
</dbReference>
<keyword evidence="5 9" id="KW-0997">Cell inner membrane</keyword>
<dbReference type="GO" id="GO:0005886">
    <property type="term" value="C:plasma membrane"/>
    <property type="evidence" value="ECO:0007669"/>
    <property type="project" value="UniProtKB-SubCell"/>
</dbReference>
<dbReference type="Pfam" id="PF25994">
    <property type="entry name" value="HH_AprE"/>
    <property type="match status" value="1"/>
</dbReference>
<keyword evidence="6 9" id="KW-0812">Transmembrane</keyword>
<accession>H8GFV1</accession>
<evidence type="ECO:0000256" key="10">
    <source>
        <dbReference type="SAM" id="Coils"/>
    </source>
</evidence>
<evidence type="ECO:0000256" key="3">
    <source>
        <dbReference type="ARBA" id="ARBA00022448"/>
    </source>
</evidence>
<evidence type="ECO:0000256" key="8">
    <source>
        <dbReference type="ARBA" id="ARBA00023136"/>
    </source>
</evidence>
<dbReference type="GO" id="GO:0015031">
    <property type="term" value="P:protein transport"/>
    <property type="evidence" value="ECO:0007669"/>
    <property type="project" value="InterPro"/>
</dbReference>
<keyword evidence="10" id="KW-0175">Coiled coil</keyword>
<evidence type="ECO:0000256" key="4">
    <source>
        <dbReference type="ARBA" id="ARBA00022475"/>
    </source>
</evidence>
<evidence type="ECO:0000259" key="12">
    <source>
        <dbReference type="Pfam" id="PF26002"/>
    </source>
</evidence>
<keyword evidence="4 9" id="KW-1003">Cell membrane</keyword>
<dbReference type="EMBL" id="CM001475">
    <property type="protein sequence ID" value="EIC28702.1"/>
    <property type="molecule type" value="Genomic_DNA"/>
</dbReference>
<evidence type="ECO:0000256" key="5">
    <source>
        <dbReference type="ARBA" id="ARBA00022519"/>
    </source>
</evidence>
<dbReference type="InterPro" id="IPR010129">
    <property type="entry name" value="T1SS_HlyD"/>
</dbReference>
<evidence type="ECO:0000313" key="14">
    <source>
        <dbReference type="Proteomes" id="UP000005090"/>
    </source>
</evidence>
<organism evidence="13 14">
    <name type="scientific">Methylomicrobium album BG8</name>
    <dbReference type="NCBI Taxonomy" id="686340"/>
    <lineage>
        <taxon>Bacteria</taxon>
        <taxon>Pseudomonadati</taxon>
        <taxon>Pseudomonadota</taxon>
        <taxon>Gammaproteobacteria</taxon>
        <taxon>Methylococcales</taxon>
        <taxon>Methylococcaceae</taxon>
        <taxon>Methylomicrobium</taxon>
    </lineage>
</organism>
<proteinExistence type="inferred from homology"/>
<dbReference type="AlphaFoldDB" id="H8GFV1"/>
<dbReference type="InterPro" id="IPR058781">
    <property type="entry name" value="HH_AprE-like"/>
</dbReference>
<evidence type="ECO:0000256" key="7">
    <source>
        <dbReference type="ARBA" id="ARBA00022989"/>
    </source>
</evidence>
<dbReference type="InterPro" id="IPR058982">
    <property type="entry name" value="Beta-barrel_AprE"/>
</dbReference>
<feature type="transmembrane region" description="Helical" evidence="9">
    <location>
        <begin position="21"/>
        <end position="42"/>
    </location>
</feature>
<dbReference type="Proteomes" id="UP000005090">
    <property type="component" value="Chromosome"/>
</dbReference>
<feature type="domain" description="AprE-like beta-barrel" evidence="12">
    <location>
        <begin position="328"/>
        <end position="417"/>
    </location>
</feature>
<keyword evidence="3 9" id="KW-0813">Transport</keyword>
<sequence>MTDNNTANKAPQDLRTNDRSVRLVGLVIVTLTFGIFGGWAFLAPLDSSALAPGVVVVKAHRKTVQHLDGGIVAKILAKDGDVVNEGDPLLILDDTQIKAQMEISRSQFIVLTAQIARLRAERDRLGRVVYPESLNDTGDQRIVEAKQAENDVFRSRKMTHDGEMAVLKERISQVSSKIQGLQSQVESKKILVDSYAEEIRDLQELLAEGFADKQRLRDLERNHATQSGEIAQLNAEIATNRMLISETRLQILQVEKKFQEDIAAKLSEAQAELNDVNERIAASRDKLNRIVIKAPASGMVMGLSIHTQSGVISPGSAILDIVPKDAELVIEAQVSPNDIDRVTVGLQAEVRFSAFKQATTPKMFGRVIQLSADRFVDEQTGAPYYLARVDLTPESRKELGDLQLLPGMPAEVLINTGERTLFEYLAQPATNAFRRALIED</sequence>
<evidence type="ECO:0000259" key="11">
    <source>
        <dbReference type="Pfam" id="PF25994"/>
    </source>
</evidence>
<reference evidence="13 14" key="1">
    <citation type="journal article" date="2013" name="Genome Announc.">
        <title>Genome Sequence of the Obligate Gammaproteobacterial Methanotroph Methylomicrobium album Strain BG8.</title>
        <authorList>
            <person name="Kits K.D."/>
            <person name="Kalyuzhnaya M.G."/>
            <person name="Klotz M.G."/>
            <person name="Jetten M.S."/>
            <person name="Op den Camp H.J."/>
            <person name="Vuilleumier S."/>
            <person name="Bringel F."/>
            <person name="Dispirito A.A."/>
            <person name="Murrell J.C."/>
            <person name="Bruce D."/>
            <person name="Cheng J.F."/>
            <person name="Copeland A."/>
            <person name="Goodwin L."/>
            <person name="Hauser L."/>
            <person name="Lajus A."/>
            <person name="Land M.L."/>
            <person name="Lapidus A."/>
            <person name="Lucas S."/>
            <person name="Medigue C."/>
            <person name="Pitluck S."/>
            <person name="Woyke T."/>
            <person name="Zeytun A."/>
            <person name="Stein L.Y."/>
        </authorList>
    </citation>
    <scope>NUCLEOTIDE SEQUENCE [LARGE SCALE GENOMIC DNA]</scope>
    <source>
        <strain evidence="13 14">BG8</strain>
    </source>
</reference>
<name>H8GFV1_METAL</name>
<dbReference type="InterPro" id="IPR050739">
    <property type="entry name" value="MFP"/>
</dbReference>
<comment type="subcellular location">
    <subcellularLocation>
        <location evidence="1 9">Cell inner membrane</location>
        <topology evidence="1 9">Single-pass membrane protein</topology>
    </subcellularLocation>
</comment>
<dbReference type="HOGENOM" id="CLU_023976_1_1_6"/>
<dbReference type="PANTHER" id="PTHR30386:SF17">
    <property type="entry name" value="ALKALINE PROTEASE SECRETION PROTEIN APRE"/>
    <property type="match status" value="1"/>
</dbReference>
<dbReference type="STRING" id="686340.Metal_0878"/>
<protein>
    <recommendedName>
        <fullName evidence="9">Membrane fusion protein (MFP) family protein</fullName>
    </recommendedName>
</protein>
<dbReference type="Gene3D" id="1.10.287.1490">
    <property type="match status" value="1"/>
</dbReference>
<dbReference type="Gene3D" id="2.40.30.170">
    <property type="match status" value="1"/>
</dbReference>
<evidence type="ECO:0000256" key="1">
    <source>
        <dbReference type="ARBA" id="ARBA00004377"/>
    </source>
</evidence>
<keyword evidence="7 9" id="KW-1133">Transmembrane helix</keyword>